<dbReference type="EMBL" id="JABBWM010000039">
    <property type="protein sequence ID" value="KAG2105064.1"/>
    <property type="molecule type" value="Genomic_DNA"/>
</dbReference>
<organism evidence="1 2">
    <name type="scientific">Suillus discolor</name>
    <dbReference type="NCBI Taxonomy" id="1912936"/>
    <lineage>
        <taxon>Eukaryota</taxon>
        <taxon>Fungi</taxon>
        <taxon>Dikarya</taxon>
        <taxon>Basidiomycota</taxon>
        <taxon>Agaricomycotina</taxon>
        <taxon>Agaricomycetes</taxon>
        <taxon>Agaricomycetidae</taxon>
        <taxon>Boletales</taxon>
        <taxon>Suillineae</taxon>
        <taxon>Suillaceae</taxon>
        <taxon>Suillus</taxon>
    </lineage>
</organism>
<proteinExistence type="predicted"/>
<keyword evidence="2" id="KW-1185">Reference proteome</keyword>
<dbReference type="OrthoDB" id="2656072at2759"/>
<gene>
    <name evidence="1" type="ORF">F5147DRAFT_547920</name>
</gene>
<dbReference type="RefSeq" id="XP_041291114.1">
    <property type="nucleotide sequence ID" value="XM_041430353.1"/>
</dbReference>
<feature type="non-terminal residue" evidence="1">
    <location>
        <position position="1"/>
    </location>
</feature>
<dbReference type="Proteomes" id="UP000823399">
    <property type="component" value="Unassembled WGS sequence"/>
</dbReference>
<name>A0A9P7F526_9AGAM</name>
<reference evidence="1" key="1">
    <citation type="journal article" date="2020" name="New Phytol.">
        <title>Comparative genomics reveals dynamic genome evolution in host specialist ectomycorrhizal fungi.</title>
        <authorList>
            <person name="Lofgren L.A."/>
            <person name="Nguyen N.H."/>
            <person name="Vilgalys R."/>
            <person name="Ruytinx J."/>
            <person name="Liao H.L."/>
            <person name="Branco S."/>
            <person name="Kuo A."/>
            <person name="LaButti K."/>
            <person name="Lipzen A."/>
            <person name="Andreopoulos W."/>
            <person name="Pangilinan J."/>
            <person name="Riley R."/>
            <person name="Hundley H."/>
            <person name="Na H."/>
            <person name="Barry K."/>
            <person name="Grigoriev I.V."/>
            <person name="Stajich J.E."/>
            <person name="Kennedy P.G."/>
        </authorList>
    </citation>
    <scope>NUCLEOTIDE SEQUENCE</scope>
    <source>
        <strain evidence="1">FC423</strain>
    </source>
</reference>
<sequence length="140" mass="15757">MINDVGIDIDDEPYTAPPGEEGFDISHEGGEYEAFEGLSEQVASLSHVRYVDSRTHHDRIELQTEQWHSQIDRLVDAYLDYRVRDRGDGMPCIANTAPAVAGSDCPSLIGINLIDLFGCEQMSLQPQPLHRYPNETLIYH</sequence>
<evidence type="ECO:0000313" key="2">
    <source>
        <dbReference type="Proteomes" id="UP000823399"/>
    </source>
</evidence>
<comment type="caution">
    <text evidence="1">The sequence shown here is derived from an EMBL/GenBank/DDBJ whole genome shotgun (WGS) entry which is preliminary data.</text>
</comment>
<dbReference type="AlphaFoldDB" id="A0A9P7F526"/>
<evidence type="ECO:0000313" key="1">
    <source>
        <dbReference type="EMBL" id="KAG2105064.1"/>
    </source>
</evidence>
<protein>
    <submittedName>
        <fullName evidence="1">Uncharacterized protein</fullName>
    </submittedName>
</protein>
<dbReference type="GeneID" id="64692612"/>
<accession>A0A9P7F526</accession>